<gene>
    <name evidence="2" type="ORF">GCM10010191_74440</name>
</gene>
<comment type="caution">
    <text evidence="2">The sequence shown here is derived from an EMBL/GenBank/DDBJ whole genome shotgun (WGS) entry which is preliminary data.</text>
</comment>
<keyword evidence="1" id="KW-0812">Transmembrane</keyword>
<organism evidence="2 3">
    <name type="scientific">Actinomadura vinacea</name>
    <dbReference type="NCBI Taxonomy" id="115336"/>
    <lineage>
        <taxon>Bacteria</taxon>
        <taxon>Bacillati</taxon>
        <taxon>Actinomycetota</taxon>
        <taxon>Actinomycetes</taxon>
        <taxon>Streptosporangiales</taxon>
        <taxon>Thermomonosporaceae</taxon>
        <taxon>Actinomadura</taxon>
    </lineage>
</organism>
<dbReference type="EMBL" id="BAAARW010000030">
    <property type="protein sequence ID" value="GAA2446500.1"/>
    <property type="molecule type" value="Genomic_DNA"/>
</dbReference>
<proteinExistence type="predicted"/>
<dbReference type="RefSeq" id="WP_344595521.1">
    <property type="nucleotide sequence ID" value="NZ_BAAARW010000030.1"/>
</dbReference>
<reference evidence="2 3" key="1">
    <citation type="journal article" date="2019" name="Int. J. Syst. Evol. Microbiol.">
        <title>The Global Catalogue of Microorganisms (GCM) 10K type strain sequencing project: providing services to taxonomists for standard genome sequencing and annotation.</title>
        <authorList>
            <consortium name="The Broad Institute Genomics Platform"/>
            <consortium name="The Broad Institute Genome Sequencing Center for Infectious Disease"/>
            <person name="Wu L."/>
            <person name="Ma J."/>
        </authorList>
    </citation>
    <scope>NUCLEOTIDE SEQUENCE [LARGE SCALE GENOMIC DNA]</scope>
    <source>
        <strain evidence="2 3">JCM 3325</strain>
    </source>
</reference>
<dbReference type="Proteomes" id="UP001501231">
    <property type="component" value="Unassembled WGS sequence"/>
</dbReference>
<name>A0ABN3K4P5_9ACTN</name>
<sequence length="62" mass="6445">MSALGVPCSGPGRVVNANELAKEYPGLVSWVERHPYRLAFAIAGMVCAAILTLGLVSIASES</sequence>
<keyword evidence="3" id="KW-1185">Reference proteome</keyword>
<keyword evidence="1" id="KW-1133">Transmembrane helix</keyword>
<evidence type="ECO:0000313" key="3">
    <source>
        <dbReference type="Proteomes" id="UP001501231"/>
    </source>
</evidence>
<protein>
    <submittedName>
        <fullName evidence="2">Uncharacterized protein</fullName>
    </submittedName>
</protein>
<evidence type="ECO:0000256" key="1">
    <source>
        <dbReference type="SAM" id="Phobius"/>
    </source>
</evidence>
<evidence type="ECO:0000313" key="2">
    <source>
        <dbReference type="EMBL" id="GAA2446500.1"/>
    </source>
</evidence>
<keyword evidence="1" id="KW-0472">Membrane</keyword>
<feature type="transmembrane region" description="Helical" evidence="1">
    <location>
        <begin position="38"/>
        <end position="59"/>
    </location>
</feature>
<accession>A0ABN3K4P5</accession>